<dbReference type="InterPro" id="IPR036388">
    <property type="entry name" value="WH-like_DNA-bd_sf"/>
</dbReference>
<dbReference type="OrthoDB" id="1934998at2759"/>
<dbReference type="Gene3D" id="3.80.10.10">
    <property type="entry name" value="Ribonuclease Inhibitor"/>
    <property type="match status" value="1"/>
</dbReference>
<dbReference type="PANTHER" id="PTHR23155">
    <property type="entry name" value="DISEASE RESISTANCE PROTEIN RP"/>
    <property type="match status" value="1"/>
</dbReference>
<dbReference type="FunFam" id="1.10.10.10:FF:000322">
    <property type="entry name" value="Probable disease resistance protein At1g63360"/>
    <property type="match status" value="1"/>
</dbReference>
<feature type="domain" description="Disease resistance R13L4/SHOC-2-like LRR" evidence="4">
    <location>
        <begin position="337"/>
        <end position="596"/>
    </location>
</feature>
<dbReference type="Proteomes" id="UP000636709">
    <property type="component" value="Unassembled WGS sequence"/>
</dbReference>
<organism evidence="5 6">
    <name type="scientific">Digitaria exilis</name>
    <dbReference type="NCBI Taxonomy" id="1010633"/>
    <lineage>
        <taxon>Eukaryota</taxon>
        <taxon>Viridiplantae</taxon>
        <taxon>Streptophyta</taxon>
        <taxon>Embryophyta</taxon>
        <taxon>Tracheophyta</taxon>
        <taxon>Spermatophyta</taxon>
        <taxon>Magnoliopsida</taxon>
        <taxon>Liliopsida</taxon>
        <taxon>Poales</taxon>
        <taxon>Poaceae</taxon>
        <taxon>PACMAD clade</taxon>
        <taxon>Panicoideae</taxon>
        <taxon>Panicodae</taxon>
        <taxon>Paniceae</taxon>
        <taxon>Anthephorinae</taxon>
        <taxon>Digitaria</taxon>
    </lineage>
</organism>
<accession>A0A835KM37</accession>
<sequence length="622" mass="71529">MSQERTLDEVVSPFLMQLEKARAVPLHLDEDSSHSDITLLFENIKKEACEVKGILQRVSEWENEIINDFGGIARHLDDIIEDDSQLNSVRSKLQTVSTEMSKLKERMQLSLQVPVIKPAAPTTLPSSLPSKWVHEKVSDQWKRLEIERKILESSTMSNLQLSYDNLDLQLKLCLLCFSIFPENSIISKRAMIHWWIGEGLVAATRSQTAEDVGKDCFEKLIAREMIEPVYQKRSYGVNQCKLHPWIRRMLITVARQARFFQFDSDGNATWDFSATHRACLVEEQDMEIDMASLRNLLTIFNVNERYLQFEKSWFLDLKKIAVFQLGRWHNLYRHHIEVDSTEFLEGLQSSNQLKYLCLRGISRITELPASIGGLSNLKILDLHACHNLERLTSSITSLRMLTHLDVSECYLLEGMPKGISLLTELQVLKGFVIGGSTSNYNCQVAELPRLDKLKKLSIYIGSKVTVTGAELNELENIKSLCVLKVTWAISLSKKERLHQTPDSTSFLTSLSLPLNLEKLDLRCFPGEKIPDWLSPSKLLRLKRLYFTGGMLNTFGDKNMSEVWNIEVLRLKFLNDLSVQWTQVHDIFPKLTFLEVFKCMKLKSFPCDKDGVWMNYDTQEVSK</sequence>
<proteinExistence type="predicted"/>
<keyword evidence="2" id="KW-0611">Plant defense</keyword>
<dbReference type="PANTHER" id="PTHR23155:SF1234">
    <property type="entry name" value="OS01G0799000 PROTEIN"/>
    <property type="match status" value="1"/>
</dbReference>
<gene>
    <name evidence="5" type="ORF">HU200_012229</name>
</gene>
<evidence type="ECO:0008006" key="7">
    <source>
        <dbReference type="Google" id="ProtNLM"/>
    </source>
</evidence>
<dbReference type="InterPro" id="IPR044974">
    <property type="entry name" value="Disease_R_plants"/>
</dbReference>
<dbReference type="AlphaFoldDB" id="A0A835KM37"/>
<dbReference type="Pfam" id="PF23559">
    <property type="entry name" value="WHD_DRP"/>
    <property type="match status" value="1"/>
</dbReference>
<evidence type="ECO:0000256" key="1">
    <source>
        <dbReference type="ARBA" id="ARBA00022737"/>
    </source>
</evidence>
<feature type="domain" description="Disease resistance protein winged helix" evidence="3">
    <location>
        <begin position="179"/>
        <end position="247"/>
    </location>
</feature>
<dbReference type="InterPro" id="IPR058922">
    <property type="entry name" value="WHD_DRP"/>
</dbReference>
<dbReference type="InterPro" id="IPR055414">
    <property type="entry name" value="LRR_R13L4/SHOC2-like"/>
</dbReference>
<reference evidence="5" key="1">
    <citation type="submission" date="2020-07" db="EMBL/GenBank/DDBJ databases">
        <title>Genome sequence and genetic diversity analysis of an under-domesticated orphan crop, white fonio (Digitaria exilis).</title>
        <authorList>
            <person name="Bennetzen J.L."/>
            <person name="Chen S."/>
            <person name="Ma X."/>
            <person name="Wang X."/>
            <person name="Yssel A.E.J."/>
            <person name="Chaluvadi S.R."/>
            <person name="Johnson M."/>
            <person name="Gangashetty P."/>
            <person name="Hamidou F."/>
            <person name="Sanogo M.D."/>
            <person name="Zwaenepoel A."/>
            <person name="Wallace J."/>
            <person name="Van De Peer Y."/>
            <person name="Van Deynze A."/>
        </authorList>
    </citation>
    <scope>NUCLEOTIDE SEQUENCE</scope>
    <source>
        <tissue evidence="5">Leaves</tissue>
    </source>
</reference>
<evidence type="ECO:0000313" key="5">
    <source>
        <dbReference type="EMBL" id="KAF8751346.1"/>
    </source>
</evidence>
<evidence type="ECO:0000259" key="4">
    <source>
        <dbReference type="Pfam" id="PF23598"/>
    </source>
</evidence>
<dbReference type="GO" id="GO:0002758">
    <property type="term" value="P:innate immune response-activating signaling pathway"/>
    <property type="evidence" value="ECO:0007669"/>
    <property type="project" value="UniProtKB-ARBA"/>
</dbReference>
<keyword evidence="1" id="KW-0677">Repeat</keyword>
<evidence type="ECO:0000256" key="2">
    <source>
        <dbReference type="ARBA" id="ARBA00022821"/>
    </source>
</evidence>
<keyword evidence="6" id="KW-1185">Reference proteome</keyword>
<dbReference type="Pfam" id="PF23598">
    <property type="entry name" value="LRR_14"/>
    <property type="match status" value="1"/>
</dbReference>
<dbReference type="InterPro" id="IPR032675">
    <property type="entry name" value="LRR_dom_sf"/>
</dbReference>
<dbReference type="EMBL" id="JACEFO010000970">
    <property type="protein sequence ID" value="KAF8751346.1"/>
    <property type="molecule type" value="Genomic_DNA"/>
</dbReference>
<name>A0A835KM37_9POAL</name>
<comment type="caution">
    <text evidence="5">The sequence shown here is derived from an EMBL/GenBank/DDBJ whole genome shotgun (WGS) entry which is preliminary data.</text>
</comment>
<dbReference type="GO" id="GO:0009626">
    <property type="term" value="P:plant-type hypersensitive response"/>
    <property type="evidence" value="ECO:0007669"/>
    <property type="project" value="UniProtKB-ARBA"/>
</dbReference>
<dbReference type="GO" id="GO:0042742">
    <property type="term" value="P:defense response to bacterium"/>
    <property type="evidence" value="ECO:0007669"/>
    <property type="project" value="UniProtKB-ARBA"/>
</dbReference>
<dbReference type="Gene3D" id="1.10.10.10">
    <property type="entry name" value="Winged helix-like DNA-binding domain superfamily/Winged helix DNA-binding domain"/>
    <property type="match status" value="1"/>
</dbReference>
<dbReference type="SUPFAM" id="SSF52058">
    <property type="entry name" value="L domain-like"/>
    <property type="match status" value="1"/>
</dbReference>
<evidence type="ECO:0000259" key="3">
    <source>
        <dbReference type="Pfam" id="PF23559"/>
    </source>
</evidence>
<protein>
    <recommendedName>
        <fullName evidence="7">Disease resistance RPP13-like protein 4</fullName>
    </recommendedName>
</protein>
<evidence type="ECO:0000313" key="6">
    <source>
        <dbReference type="Proteomes" id="UP000636709"/>
    </source>
</evidence>